<proteinExistence type="predicted"/>
<protein>
    <recommendedName>
        <fullName evidence="3">Protein kinase domain-containing protein</fullName>
    </recommendedName>
</protein>
<name>A0AAD5YN72_9APHY</name>
<dbReference type="InterPro" id="IPR011009">
    <property type="entry name" value="Kinase-like_dom_sf"/>
</dbReference>
<keyword evidence="2" id="KW-1185">Reference proteome</keyword>
<organism evidence="1 2">
    <name type="scientific">Meripilus lineatus</name>
    <dbReference type="NCBI Taxonomy" id="2056292"/>
    <lineage>
        <taxon>Eukaryota</taxon>
        <taxon>Fungi</taxon>
        <taxon>Dikarya</taxon>
        <taxon>Basidiomycota</taxon>
        <taxon>Agaricomycotina</taxon>
        <taxon>Agaricomycetes</taxon>
        <taxon>Polyporales</taxon>
        <taxon>Meripilaceae</taxon>
        <taxon>Meripilus</taxon>
    </lineage>
</organism>
<gene>
    <name evidence="1" type="ORF">NLI96_g1044</name>
</gene>
<comment type="caution">
    <text evidence="1">The sequence shown here is derived from an EMBL/GenBank/DDBJ whole genome shotgun (WGS) entry which is preliminary data.</text>
</comment>
<dbReference type="EMBL" id="JANAWD010000019">
    <property type="protein sequence ID" value="KAJ3490984.1"/>
    <property type="molecule type" value="Genomic_DNA"/>
</dbReference>
<sequence length="317" mass="37057">MTTSRPPASRSIHAEGHKGLLSNRVLQPLEYWWRDHQKWLEDRGYMLRPRYREGWTPSWGEGEDWFFRNEDSVFIMREHILDATRISDGEMVVLKRIDTSVHPHELEITQYFSTEPIASHPRNHCVPLYEAFMVPDQPNYGLQFIHQSHVAHRKEVRYRSRTAVPVKYYFIDFGISRKYDANGGPPLELPISGGDRSVPEFQGEGSYEPVNPFPTDIYYLGNMIRLHSLQMTQSLDFMEPLVADMTQNDPSKRPSIDEVVKRFREMQRTMSQLKLRSRIKYHDEGGPVSLAYLNVKHLFRTLAHLLLFRSATPTPDV</sequence>
<evidence type="ECO:0000313" key="1">
    <source>
        <dbReference type="EMBL" id="KAJ3490984.1"/>
    </source>
</evidence>
<evidence type="ECO:0000313" key="2">
    <source>
        <dbReference type="Proteomes" id="UP001212997"/>
    </source>
</evidence>
<dbReference type="SUPFAM" id="SSF56112">
    <property type="entry name" value="Protein kinase-like (PK-like)"/>
    <property type="match status" value="1"/>
</dbReference>
<evidence type="ECO:0008006" key="3">
    <source>
        <dbReference type="Google" id="ProtNLM"/>
    </source>
</evidence>
<accession>A0AAD5YN72</accession>
<dbReference type="Proteomes" id="UP001212997">
    <property type="component" value="Unassembled WGS sequence"/>
</dbReference>
<reference evidence="1" key="1">
    <citation type="submission" date="2022-07" db="EMBL/GenBank/DDBJ databases">
        <title>Genome Sequence of Physisporinus lineatus.</title>
        <authorList>
            <person name="Buettner E."/>
        </authorList>
    </citation>
    <scope>NUCLEOTIDE SEQUENCE</scope>
    <source>
        <strain evidence="1">VT162</strain>
    </source>
</reference>
<dbReference type="AlphaFoldDB" id="A0AAD5YN72"/>